<dbReference type="InterPro" id="IPR023606">
    <property type="entry name" value="CoA-Trfase_III_dom_1_sf"/>
</dbReference>
<proteinExistence type="predicted"/>
<dbReference type="InterPro" id="IPR050483">
    <property type="entry name" value="CoA-transferase_III_domain"/>
</dbReference>
<name>A0A942STX4_9BACI</name>
<dbReference type="PANTHER" id="PTHR48207">
    <property type="entry name" value="SUCCINATE--HYDROXYMETHYLGLUTARATE COA-TRANSFERASE"/>
    <property type="match status" value="1"/>
</dbReference>
<reference evidence="2" key="1">
    <citation type="submission" date="2021-05" db="EMBL/GenBank/DDBJ databases">
        <title>Novel Bacillus species.</title>
        <authorList>
            <person name="Liu G."/>
        </authorList>
    </citation>
    <scope>NUCLEOTIDE SEQUENCE</scope>
    <source>
        <strain evidence="2 4">FJAT-50051</strain>
    </source>
</reference>
<dbReference type="Gene3D" id="3.30.1540.10">
    <property type="entry name" value="formyl-coa transferase, domain 3"/>
    <property type="match status" value="1"/>
</dbReference>
<dbReference type="EMBL" id="JAGYPE010000001">
    <property type="protein sequence ID" value="MBS4179852.1"/>
    <property type="molecule type" value="Genomic_DNA"/>
</dbReference>
<keyword evidence="1 2" id="KW-0808">Transferase</keyword>
<dbReference type="Pfam" id="PF02515">
    <property type="entry name" value="CoA_transf_3"/>
    <property type="match status" value="1"/>
</dbReference>
<dbReference type="InterPro" id="IPR044855">
    <property type="entry name" value="CoA-Trfase_III_dom3_sf"/>
</dbReference>
<evidence type="ECO:0000313" key="2">
    <source>
        <dbReference type="EMBL" id="MBS4179852.1"/>
    </source>
</evidence>
<dbReference type="AlphaFoldDB" id="A0A942STX4"/>
<organism evidence="2">
    <name type="scientific">Neobacillus citreus</name>
    <dbReference type="NCBI Taxonomy" id="2833578"/>
    <lineage>
        <taxon>Bacteria</taxon>
        <taxon>Bacillati</taxon>
        <taxon>Bacillota</taxon>
        <taxon>Bacilli</taxon>
        <taxon>Bacillales</taxon>
        <taxon>Bacillaceae</taxon>
        <taxon>Neobacillus</taxon>
    </lineage>
</organism>
<sequence>MSILSGIRVLDFTHYISGPYGSQILSDHGAEVIKIERIEGEVGRMAGPFHEDTSLYFAAQNRNKRGLSINLKSEEGREIIHRLVETADLLITNYGAGVPERLGIDYQTISEINPKISMVHITGFGLTGPYREYGAYDGTIQAMSGLAGLTGHLDGPPTNVGFYIADHLSGLQAAMGAMLALLHKERTGRGKYVDVSMLDGMISLLGYHFSEVMLKGIEPRRIGNRDPLAFCNTYPTKDGYIFIAPAAQHMWEKLCRIIGKNEWLNSDSPFNSKEGRMENRDVLEKMVSEWTIQYTKEEVFQLLQNAGIACGPVNTLMDIINNPQIKDRNMVRKMNMGEQGDAVFVTGVPIKINDTNAQNFSPPPEIGEHSVEILAELGYSMEEIERYLTLRVVSTSEE</sequence>
<dbReference type="PANTHER" id="PTHR48207:SF3">
    <property type="entry name" value="SUCCINATE--HYDROXYMETHYLGLUTARATE COA-TRANSFERASE"/>
    <property type="match status" value="1"/>
</dbReference>
<keyword evidence="4" id="KW-1185">Reference proteome</keyword>
<dbReference type="SUPFAM" id="SSF89796">
    <property type="entry name" value="CoA-transferase family III (CaiB/BaiF)"/>
    <property type="match status" value="1"/>
</dbReference>
<dbReference type="GO" id="GO:0008410">
    <property type="term" value="F:CoA-transferase activity"/>
    <property type="evidence" value="ECO:0007669"/>
    <property type="project" value="TreeGrafter"/>
</dbReference>
<dbReference type="EMBL" id="JAGYPE020000004">
    <property type="protein sequence ID" value="MCH6264687.1"/>
    <property type="molecule type" value="Genomic_DNA"/>
</dbReference>
<accession>A0A942STX4</accession>
<gene>
    <name evidence="3" type="ORF">KHB02_004010</name>
    <name evidence="2" type="ORF">KHB02_00485</name>
</gene>
<dbReference type="InterPro" id="IPR003673">
    <property type="entry name" value="CoA-Trfase_fam_III"/>
</dbReference>
<dbReference type="RefSeq" id="WP_213139901.1">
    <property type="nucleotide sequence ID" value="NZ_JAGYPE020000004.1"/>
</dbReference>
<evidence type="ECO:0000313" key="3">
    <source>
        <dbReference type="EMBL" id="MCH6264687.1"/>
    </source>
</evidence>
<evidence type="ECO:0000313" key="4">
    <source>
        <dbReference type="Proteomes" id="UP000677265"/>
    </source>
</evidence>
<protein>
    <submittedName>
        <fullName evidence="2">CoA transferase</fullName>
    </submittedName>
</protein>
<evidence type="ECO:0000256" key="1">
    <source>
        <dbReference type="ARBA" id="ARBA00022679"/>
    </source>
</evidence>
<comment type="caution">
    <text evidence="2">The sequence shown here is derived from an EMBL/GenBank/DDBJ whole genome shotgun (WGS) entry which is preliminary data.</text>
</comment>
<dbReference type="Proteomes" id="UP000677265">
    <property type="component" value="Unassembled WGS sequence"/>
</dbReference>
<dbReference type="Gene3D" id="3.40.50.10540">
    <property type="entry name" value="Crotonobetainyl-coa:carnitine coa-transferase, domain 1"/>
    <property type="match status" value="1"/>
</dbReference>